<name>A0ABR0K3U2_9EURO</name>
<dbReference type="Proteomes" id="UP001345013">
    <property type="component" value="Unassembled WGS sequence"/>
</dbReference>
<evidence type="ECO:0000313" key="1">
    <source>
        <dbReference type="EMBL" id="KAK5086018.1"/>
    </source>
</evidence>
<gene>
    <name evidence="1" type="ORF">LTR24_007168</name>
</gene>
<reference evidence="1 2" key="1">
    <citation type="submission" date="2023-08" db="EMBL/GenBank/DDBJ databases">
        <title>Black Yeasts Isolated from many extreme environments.</title>
        <authorList>
            <person name="Coleine C."/>
            <person name="Stajich J.E."/>
            <person name="Selbmann L."/>
        </authorList>
    </citation>
    <scope>NUCLEOTIDE SEQUENCE [LARGE SCALE GENOMIC DNA]</scope>
    <source>
        <strain evidence="1 2">CCFEE 5885</strain>
    </source>
</reference>
<dbReference type="SUPFAM" id="SSF56112">
    <property type="entry name" value="Protein kinase-like (PK-like)"/>
    <property type="match status" value="1"/>
</dbReference>
<dbReference type="EMBL" id="JAVRRG010000103">
    <property type="protein sequence ID" value="KAK5086018.1"/>
    <property type="molecule type" value="Genomic_DNA"/>
</dbReference>
<comment type="caution">
    <text evidence="1">The sequence shown here is derived from an EMBL/GenBank/DDBJ whole genome shotgun (WGS) entry which is preliminary data.</text>
</comment>
<sequence length="478" mass="54014">MSSFASAPAGSIQSPPAGPQKVVLFPEGPGYIFISRMDLTGLSKLMVVRSLEDGRLYVRKESHPYLRDPSQIIQSAEVRAVKQIQHINAIPRLTGWTEYHDEVRSNNVITATIWELCDVGTFLDLQAYIGRTTEPVSEKLLFSLLRQMLRAMLDTMETGVLHTDAHAANWFVSLVDGDKDLKVVLGDWGSWAQRPNMEEHQPNELVGHQSARCALCQWYRLCHSHMNTLVVPTARDLTSCNEEAKMAESRRASSQPSHSSAYSATQPLISLEDHLKIISNLEPQSHETGKHWLQKLENAYENISRDEARLRATSATPQASLSKFRKHYATIVPAFKDALNQLDWCEDDPVHVWKVAEVDLRNNTVLALEGRPDGYRRDIDYSDHTAVEQLPWTWRQAHGQMKEMLRRWGVEEEQPEDEGGHEHAILRLIGSCSSSKFVLQALNLTYGLGSELALSHLRCPSILPFQRHIELDSVFVAV</sequence>
<evidence type="ECO:0000313" key="2">
    <source>
        <dbReference type="Proteomes" id="UP001345013"/>
    </source>
</evidence>
<organism evidence="1 2">
    <name type="scientific">Lithohypha guttulata</name>
    <dbReference type="NCBI Taxonomy" id="1690604"/>
    <lineage>
        <taxon>Eukaryota</taxon>
        <taxon>Fungi</taxon>
        <taxon>Dikarya</taxon>
        <taxon>Ascomycota</taxon>
        <taxon>Pezizomycotina</taxon>
        <taxon>Eurotiomycetes</taxon>
        <taxon>Chaetothyriomycetidae</taxon>
        <taxon>Chaetothyriales</taxon>
        <taxon>Trichomeriaceae</taxon>
        <taxon>Lithohypha</taxon>
    </lineage>
</organism>
<keyword evidence="2" id="KW-1185">Reference proteome</keyword>
<dbReference type="Gene3D" id="1.10.510.10">
    <property type="entry name" value="Transferase(Phosphotransferase) domain 1"/>
    <property type="match status" value="1"/>
</dbReference>
<dbReference type="InterPro" id="IPR011009">
    <property type="entry name" value="Kinase-like_dom_sf"/>
</dbReference>
<protein>
    <recommendedName>
        <fullName evidence="3">Protein kinase domain-containing protein</fullName>
    </recommendedName>
</protein>
<accession>A0ABR0K3U2</accession>
<evidence type="ECO:0008006" key="3">
    <source>
        <dbReference type="Google" id="ProtNLM"/>
    </source>
</evidence>
<proteinExistence type="predicted"/>